<dbReference type="OrthoDB" id="5077119at2"/>
<keyword evidence="2" id="KW-0472">Membrane</keyword>
<sequence length="75" mass="8187">MAIAFHHLVSAGLLFPSSVLHSDEFAVLAAFVAINTVMFGALAVAKILPKVHPTDWLPGRNRRTETRSIHPDGRL</sequence>
<dbReference type="Proteomes" id="UP000298313">
    <property type="component" value="Unassembled WGS sequence"/>
</dbReference>
<dbReference type="EMBL" id="SOHH01000093">
    <property type="protein sequence ID" value="TFD74408.1"/>
    <property type="molecule type" value="Genomic_DNA"/>
</dbReference>
<accession>A0A4R9B239</accession>
<comment type="caution">
    <text evidence="3">The sequence shown here is derived from an EMBL/GenBank/DDBJ whole genome shotgun (WGS) entry which is preliminary data.</text>
</comment>
<name>A0A4R9B239_9MICO</name>
<gene>
    <name evidence="3" type="ORF">E3T48_13450</name>
</gene>
<keyword evidence="4" id="KW-1185">Reference proteome</keyword>
<reference evidence="3 4" key="1">
    <citation type="submission" date="2019-03" db="EMBL/GenBank/DDBJ databases">
        <title>Genomics of glacier-inhabiting Cryobacterium strains.</title>
        <authorList>
            <person name="Liu Q."/>
            <person name="Xin Y.-H."/>
        </authorList>
    </citation>
    <scope>NUCLEOTIDE SEQUENCE [LARGE SCALE GENOMIC DNA]</scope>
    <source>
        <strain evidence="3 4">Hh4</strain>
    </source>
</reference>
<organism evidence="3 4">
    <name type="scientific">Cryobacterium fucosi</name>
    <dbReference type="NCBI Taxonomy" id="1259157"/>
    <lineage>
        <taxon>Bacteria</taxon>
        <taxon>Bacillati</taxon>
        <taxon>Actinomycetota</taxon>
        <taxon>Actinomycetes</taxon>
        <taxon>Micrococcales</taxon>
        <taxon>Microbacteriaceae</taxon>
        <taxon>Cryobacterium</taxon>
    </lineage>
</organism>
<evidence type="ECO:0000256" key="1">
    <source>
        <dbReference type="SAM" id="MobiDB-lite"/>
    </source>
</evidence>
<evidence type="ECO:0000313" key="3">
    <source>
        <dbReference type="EMBL" id="TFD74408.1"/>
    </source>
</evidence>
<dbReference type="AlphaFoldDB" id="A0A4R9B239"/>
<feature type="region of interest" description="Disordered" evidence="1">
    <location>
        <begin position="56"/>
        <end position="75"/>
    </location>
</feature>
<keyword evidence="2" id="KW-0812">Transmembrane</keyword>
<protein>
    <submittedName>
        <fullName evidence="3">Uncharacterized protein</fullName>
    </submittedName>
</protein>
<proteinExistence type="predicted"/>
<feature type="compositionally biased region" description="Basic and acidic residues" evidence="1">
    <location>
        <begin position="62"/>
        <end position="75"/>
    </location>
</feature>
<dbReference type="RefSeq" id="WP_134524551.1">
    <property type="nucleotide sequence ID" value="NZ_SOHH01000093.1"/>
</dbReference>
<feature type="transmembrane region" description="Helical" evidence="2">
    <location>
        <begin position="25"/>
        <end position="45"/>
    </location>
</feature>
<evidence type="ECO:0000256" key="2">
    <source>
        <dbReference type="SAM" id="Phobius"/>
    </source>
</evidence>
<evidence type="ECO:0000313" key="4">
    <source>
        <dbReference type="Proteomes" id="UP000298313"/>
    </source>
</evidence>
<keyword evidence="2" id="KW-1133">Transmembrane helix</keyword>